<keyword evidence="15" id="KW-1185">Reference proteome</keyword>
<dbReference type="PANTHER" id="PTHR47170">
    <property type="entry name" value="MALONYL-COA ACP TRANSACYLASE, ACP-BINDING"/>
    <property type="match status" value="1"/>
</dbReference>
<dbReference type="SUPFAM" id="SSF52151">
    <property type="entry name" value="FabD/lysophospholipase-like"/>
    <property type="match status" value="1"/>
</dbReference>
<dbReference type="Gene3D" id="3.30.70.250">
    <property type="entry name" value="Malonyl-CoA ACP transacylase, ACP-binding"/>
    <property type="match status" value="1"/>
</dbReference>
<dbReference type="PANTHER" id="PTHR47170:SF2">
    <property type="entry name" value="MALONYL-COA:ACP TRANSACYLASE (MAT) DOMAIN-CONTAINING PROTEIN"/>
    <property type="match status" value="1"/>
</dbReference>
<accession>A0AAN7V7M8</accession>
<dbReference type="GO" id="GO:0004314">
    <property type="term" value="F:[acyl-carrier-protein] S-malonyltransferase activity"/>
    <property type="evidence" value="ECO:0007669"/>
    <property type="project" value="UniProtKB-EC"/>
</dbReference>
<comment type="subcellular location">
    <subcellularLocation>
        <location evidence="1">Mitochondrion</location>
    </subcellularLocation>
</comment>
<evidence type="ECO:0000256" key="10">
    <source>
        <dbReference type="ARBA" id="ARBA00023160"/>
    </source>
</evidence>
<keyword evidence="8" id="KW-0443">Lipid metabolism</keyword>
<dbReference type="SMART" id="SM00827">
    <property type="entry name" value="PKS_AT"/>
    <property type="match status" value="1"/>
</dbReference>
<dbReference type="GO" id="GO:0006633">
    <property type="term" value="P:fatty acid biosynthetic process"/>
    <property type="evidence" value="ECO:0007669"/>
    <property type="project" value="UniProtKB-KW"/>
</dbReference>
<dbReference type="SUPFAM" id="SSF55048">
    <property type="entry name" value="Probable ACP-binding domain of malonyl-CoA ACP transacylase"/>
    <property type="match status" value="1"/>
</dbReference>
<evidence type="ECO:0000256" key="7">
    <source>
        <dbReference type="ARBA" id="ARBA00022946"/>
    </source>
</evidence>
<evidence type="ECO:0000256" key="2">
    <source>
        <dbReference type="ARBA" id="ARBA00005194"/>
    </source>
</evidence>
<dbReference type="GO" id="GO:0005739">
    <property type="term" value="C:mitochondrion"/>
    <property type="evidence" value="ECO:0007669"/>
    <property type="project" value="UniProtKB-SubCell"/>
</dbReference>
<comment type="pathway">
    <text evidence="2">Lipid metabolism; fatty acid biosynthesis.</text>
</comment>
<dbReference type="Proteomes" id="UP001329430">
    <property type="component" value="Chromosome 6"/>
</dbReference>
<evidence type="ECO:0000313" key="14">
    <source>
        <dbReference type="EMBL" id="KAK5642447.1"/>
    </source>
</evidence>
<sequence>MILKQIVNNLQRSLRINSIHTCSVRLDDNQKKESPLKAMLDDAASFDDVRANNAQQKWATLPYLEGTKIRKQGDYFKQPKRDPRDTSILLFPGQGNQFVGMGKELLKFPVVRDLFELANYILGYDLLKLCIEGPKQKLDQTQYSQPAIMVTSLAAIERLKEERPKAIDNCVATAGFSLGEITALVFAGALGFERALQLVKIRGEAMQLASDVYRGGMATVLYRPDTNLNHALVQAKEWALASGAEQPVCQIATYAFPHCKVVSGSEEALTFLEKNYKELKMKRIKRLQVSGAFHTPLMEPAIKPFAKALEKSEVSDPVISVYSNVDGKVYRDANHIRRQLPKQIVKPVRWEQLLHTVYERDTDSYFPRTFECGPGTSLKAMLKEVNAKAWDQCFSIEA</sequence>
<name>A0AAN7V7M8_9COLE</name>
<reference evidence="14 15" key="1">
    <citation type="journal article" date="2024" name="Insects">
        <title>An Improved Chromosome-Level Genome Assembly of the Firefly Pyrocoelia pectoralis.</title>
        <authorList>
            <person name="Fu X."/>
            <person name="Meyer-Rochow V.B."/>
            <person name="Ballantyne L."/>
            <person name="Zhu X."/>
        </authorList>
    </citation>
    <scope>NUCLEOTIDE SEQUENCE [LARGE SCALE GENOMIC DNA]</scope>
    <source>
        <strain evidence="14">XCY_ONT2</strain>
    </source>
</reference>
<evidence type="ECO:0000256" key="6">
    <source>
        <dbReference type="ARBA" id="ARBA00022832"/>
    </source>
</evidence>
<organism evidence="14 15">
    <name type="scientific">Pyrocoelia pectoralis</name>
    <dbReference type="NCBI Taxonomy" id="417401"/>
    <lineage>
        <taxon>Eukaryota</taxon>
        <taxon>Metazoa</taxon>
        <taxon>Ecdysozoa</taxon>
        <taxon>Arthropoda</taxon>
        <taxon>Hexapoda</taxon>
        <taxon>Insecta</taxon>
        <taxon>Pterygota</taxon>
        <taxon>Neoptera</taxon>
        <taxon>Endopterygota</taxon>
        <taxon>Coleoptera</taxon>
        <taxon>Polyphaga</taxon>
        <taxon>Elateriformia</taxon>
        <taxon>Elateroidea</taxon>
        <taxon>Lampyridae</taxon>
        <taxon>Lampyrinae</taxon>
        <taxon>Pyrocoelia</taxon>
    </lineage>
</organism>
<dbReference type="FunFam" id="3.30.70.250:FF:000005">
    <property type="entry name" value="Malonyl-CoA-acyl carrier protein transacylase, mitochondrial"/>
    <property type="match status" value="1"/>
</dbReference>
<dbReference type="EC" id="2.3.1.39" evidence="3"/>
<dbReference type="InterPro" id="IPR014043">
    <property type="entry name" value="Acyl_transferase_dom"/>
</dbReference>
<dbReference type="InterPro" id="IPR001227">
    <property type="entry name" value="Ac_transferase_dom_sf"/>
</dbReference>
<evidence type="ECO:0000256" key="4">
    <source>
        <dbReference type="ARBA" id="ARBA00022516"/>
    </source>
</evidence>
<evidence type="ECO:0000256" key="9">
    <source>
        <dbReference type="ARBA" id="ARBA00023128"/>
    </source>
</evidence>
<comment type="similarity">
    <text evidence="11">Belongs to the type II malonyltransferase family.</text>
</comment>
<keyword evidence="5" id="KW-0808">Transferase</keyword>
<evidence type="ECO:0000256" key="11">
    <source>
        <dbReference type="ARBA" id="ARBA00061523"/>
    </source>
</evidence>
<keyword evidence="9" id="KW-0496">Mitochondrion</keyword>
<dbReference type="Gene3D" id="3.40.366.10">
    <property type="entry name" value="Malonyl-Coenzyme A Acyl Carrier Protein, domain 2"/>
    <property type="match status" value="1"/>
</dbReference>
<protein>
    <recommendedName>
        <fullName evidence="3">[acyl-carrier-protein] S-malonyltransferase</fullName>
        <ecNumber evidence="3">2.3.1.39</ecNumber>
    </recommendedName>
    <alternativeName>
        <fullName evidence="12">[Acyl-carrier-protein] malonyltransferase</fullName>
    </alternativeName>
</protein>
<evidence type="ECO:0000256" key="5">
    <source>
        <dbReference type="ARBA" id="ARBA00022679"/>
    </source>
</evidence>
<keyword evidence="7" id="KW-0809">Transit peptide</keyword>
<evidence type="ECO:0000313" key="15">
    <source>
        <dbReference type="Proteomes" id="UP001329430"/>
    </source>
</evidence>
<dbReference type="InterPro" id="IPR016036">
    <property type="entry name" value="Malonyl_transacylase_ACP-bd"/>
</dbReference>
<evidence type="ECO:0000256" key="3">
    <source>
        <dbReference type="ARBA" id="ARBA00013258"/>
    </source>
</evidence>
<keyword evidence="4" id="KW-0444">Lipid biosynthesis</keyword>
<evidence type="ECO:0000256" key="1">
    <source>
        <dbReference type="ARBA" id="ARBA00004173"/>
    </source>
</evidence>
<dbReference type="InterPro" id="IPR052760">
    <property type="entry name" value="Mitochondrial_malonyltrans"/>
</dbReference>
<feature type="domain" description="Malonyl-CoA:ACP transacylase (MAT)" evidence="13">
    <location>
        <begin position="90"/>
        <end position="392"/>
    </location>
</feature>
<dbReference type="Pfam" id="PF00698">
    <property type="entry name" value="Acyl_transf_1"/>
    <property type="match status" value="1"/>
</dbReference>
<evidence type="ECO:0000259" key="13">
    <source>
        <dbReference type="SMART" id="SM00827"/>
    </source>
</evidence>
<proteinExistence type="inferred from homology"/>
<gene>
    <name evidence="14" type="ORF">RI129_008614</name>
</gene>
<dbReference type="AlphaFoldDB" id="A0AAN7V7M8"/>
<dbReference type="EMBL" id="JAVRBK010000006">
    <property type="protein sequence ID" value="KAK5642447.1"/>
    <property type="molecule type" value="Genomic_DNA"/>
</dbReference>
<keyword evidence="10" id="KW-0275">Fatty acid biosynthesis</keyword>
<keyword evidence="6" id="KW-0276">Fatty acid metabolism</keyword>
<evidence type="ECO:0000256" key="8">
    <source>
        <dbReference type="ARBA" id="ARBA00023098"/>
    </source>
</evidence>
<dbReference type="InterPro" id="IPR016035">
    <property type="entry name" value="Acyl_Trfase/lysoPLipase"/>
</dbReference>
<evidence type="ECO:0000256" key="12">
    <source>
        <dbReference type="ARBA" id="ARBA00077751"/>
    </source>
</evidence>
<comment type="caution">
    <text evidence="14">The sequence shown here is derived from an EMBL/GenBank/DDBJ whole genome shotgun (WGS) entry which is preliminary data.</text>
</comment>